<evidence type="ECO:0000256" key="8">
    <source>
        <dbReference type="ARBA" id="ARBA00035585"/>
    </source>
</evidence>
<keyword evidence="4 10" id="KW-0812">Transmembrane</keyword>
<evidence type="ECO:0000313" key="12">
    <source>
        <dbReference type="Proteomes" id="UP000001072"/>
    </source>
</evidence>
<evidence type="ECO:0000256" key="1">
    <source>
        <dbReference type="ARBA" id="ARBA00002598"/>
    </source>
</evidence>
<comment type="subcellular location">
    <subcellularLocation>
        <location evidence="2">Cell membrane</location>
        <topology evidence="2">Multi-pass membrane protein</topology>
    </subcellularLocation>
</comment>
<feature type="transmembrane region" description="Helical" evidence="10">
    <location>
        <begin position="90"/>
        <end position="109"/>
    </location>
</feature>
<dbReference type="KEGG" id="mlr:MELLADRAFT_36249"/>
<feature type="transmembrane region" description="Helical" evidence="10">
    <location>
        <begin position="216"/>
        <end position="239"/>
    </location>
</feature>
<feature type="region of interest" description="Disordered" evidence="9">
    <location>
        <begin position="1"/>
        <end position="56"/>
    </location>
</feature>
<dbReference type="InParanoid" id="F4RMR0"/>
<evidence type="ECO:0000256" key="5">
    <source>
        <dbReference type="ARBA" id="ARBA00022989"/>
    </source>
</evidence>
<dbReference type="HOGENOM" id="CLU_030507_1_0_1"/>
<feature type="transmembrane region" description="Helical" evidence="10">
    <location>
        <begin position="345"/>
        <end position="369"/>
    </location>
</feature>
<feature type="transmembrane region" description="Helical" evidence="10">
    <location>
        <begin position="276"/>
        <end position="299"/>
    </location>
</feature>
<dbReference type="VEuPathDB" id="FungiDB:MELLADRAFT_36249"/>
<dbReference type="GO" id="GO:1903425">
    <property type="term" value="F:fluoride transmembrane transporter activity"/>
    <property type="evidence" value="ECO:0007669"/>
    <property type="project" value="TreeGrafter"/>
</dbReference>
<dbReference type="InterPro" id="IPR003691">
    <property type="entry name" value="FluC"/>
</dbReference>
<dbReference type="Proteomes" id="UP000001072">
    <property type="component" value="Unassembled WGS sequence"/>
</dbReference>
<proteinExistence type="inferred from homology"/>
<evidence type="ECO:0000256" key="2">
    <source>
        <dbReference type="ARBA" id="ARBA00004651"/>
    </source>
</evidence>
<dbReference type="OrthoDB" id="409792at2759"/>
<dbReference type="GO" id="GO:0005886">
    <property type="term" value="C:plasma membrane"/>
    <property type="evidence" value="ECO:0007669"/>
    <property type="project" value="UniProtKB-SubCell"/>
</dbReference>
<dbReference type="STRING" id="747676.F4RMR0"/>
<keyword evidence="5 10" id="KW-1133">Transmembrane helix</keyword>
<comment type="catalytic activity">
    <reaction evidence="8">
        <text>fluoride(in) = fluoride(out)</text>
        <dbReference type="Rhea" id="RHEA:76159"/>
        <dbReference type="ChEBI" id="CHEBI:17051"/>
    </reaction>
    <physiologicalReaction direction="left-to-right" evidence="8">
        <dbReference type="Rhea" id="RHEA:76160"/>
    </physiologicalReaction>
</comment>
<dbReference type="FunCoup" id="F4RMR0">
    <property type="interactions" value="38"/>
</dbReference>
<evidence type="ECO:0000256" key="6">
    <source>
        <dbReference type="ARBA" id="ARBA00023136"/>
    </source>
</evidence>
<gene>
    <name evidence="11" type="ORF">MELLADRAFT_36249</name>
</gene>
<name>F4RMR0_MELLP</name>
<evidence type="ECO:0000256" key="9">
    <source>
        <dbReference type="SAM" id="MobiDB-lite"/>
    </source>
</evidence>
<evidence type="ECO:0000256" key="7">
    <source>
        <dbReference type="ARBA" id="ARBA00035120"/>
    </source>
</evidence>
<keyword evidence="6 10" id="KW-0472">Membrane</keyword>
<protein>
    <submittedName>
        <fullName evidence="11">Uncharacterized protein</fullName>
    </submittedName>
</protein>
<keyword evidence="12" id="KW-1185">Reference proteome</keyword>
<comment type="similarity">
    <text evidence="7">Belongs to the fluoride channel Fluc/FEX (TC 1.A.43) family.</text>
</comment>
<organism evidence="12">
    <name type="scientific">Melampsora larici-populina (strain 98AG31 / pathotype 3-4-7)</name>
    <name type="common">Poplar leaf rust fungus</name>
    <dbReference type="NCBI Taxonomy" id="747676"/>
    <lineage>
        <taxon>Eukaryota</taxon>
        <taxon>Fungi</taxon>
        <taxon>Dikarya</taxon>
        <taxon>Basidiomycota</taxon>
        <taxon>Pucciniomycotina</taxon>
        <taxon>Pucciniomycetes</taxon>
        <taxon>Pucciniales</taxon>
        <taxon>Melampsoraceae</taxon>
        <taxon>Melampsora</taxon>
    </lineage>
</organism>
<dbReference type="PANTHER" id="PTHR28259:SF1">
    <property type="entry name" value="FLUORIDE EXPORT PROTEIN 1-RELATED"/>
    <property type="match status" value="1"/>
</dbReference>
<sequence length="381" mass="41871">MKQPSASHCPVSPRSSTKTLPQAVGPLSESTRPLPSPFKAQGDEPPPEQNKTTPITSRKLETHSILIWWAICGLLTRLGLNAIGEYEGKSVFSVLLVQVVGCLVMGVGLRLKDTLDRIHPLLYLGLTTGYCGSVTTFSTWMIQVFQAFSNSSGPHRSRFHSFLDGVNQTYITVAMSIISIQCGIQLGNLIEPSIRSFFEGPSSSSSSSPDRVASYFIRWTTLLIGPVAWICTVFIFFYGPHWWRGPVSYSLLIAPIGTLTRFHLSKLNSLPISTRNGFPIGTFLANLIATALLAVFTLLQLLPQASRNAELCGSLQGLKDGFCGCLSTISTFTVELRKIKPTREAIRYGIISWMAGQLVCVLLLGIYIWTRPVLDHCQFPT</sequence>
<feature type="transmembrane region" description="Helical" evidence="10">
    <location>
        <begin position="246"/>
        <end position="264"/>
    </location>
</feature>
<dbReference type="GeneID" id="18927540"/>
<feature type="transmembrane region" description="Helical" evidence="10">
    <location>
        <begin position="65"/>
        <end position="84"/>
    </location>
</feature>
<dbReference type="eggNOG" id="ENOG502QT5F">
    <property type="taxonomic scope" value="Eukaryota"/>
</dbReference>
<reference evidence="12" key="1">
    <citation type="journal article" date="2011" name="Proc. Natl. Acad. Sci. U.S.A.">
        <title>Obligate biotrophy features unraveled by the genomic analysis of rust fungi.</title>
        <authorList>
            <person name="Duplessis S."/>
            <person name="Cuomo C.A."/>
            <person name="Lin Y.-C."/>
            <person name="Aerts A."/>
            <person name="Tisserant E."/>
            <person name="Veneault-Fourrey C."/>
            <person name="Joly D.L."/>
            <person name="Hacquard S."/>
            <person name="Amselem J."/>
            <person name="Cantarel B.L."/>
            <person name="Chiu R."/>
            <person name="Coutinho P.M."/>
            <person name="Feau N."/>
            <person name="Field M."/>
            <person name="Frey P."/>
            <person name="Gelhaye E."/>
            <person name="Goldberg J."/>
            <person name="Grabherr M.G."/>
            <person name="Kodira C.D."/>
            <person name="Kohler A."/>
            <person name="Kuees U."/>
            <person name="Lindquist E.A."/>
            <person name="Lucas S.M."/>
            <person name="Mago R."/>
            <person name="Mauceli E."/>
            <person name="Morin E."/>
            <person name="Murat C."/>
            <person name="Pangilinan J.L."/>
            <person name="Park R."/>
            <person name="Pearson M."/>
            <person name="Quesneville H."/>
            <person name="Rouhier N."/>
            <person name="Sakthikumar S."/>
            <person name="Salamov A.A."/>
            <person name="Schmutz J."/>
            <person name="Selles B."/>
            <person name="Shapiro H."/>
            <person name="Tanguay P."/>
            <person name="Tuskan G.A."/>
            <person name="Henrissat B."/>
            <person name="Van de Peer Y."/>
            <person name="Rouze P."/>
            <person name="Ellis J.G."/>
            <person name="Dodds P.N."/>
            <person name="Schein J.E."/>
            <person name="Zhong S."/>
            <person name="Hamelin R.C."/>
            <person name="Grigoriev I.V."/>
            <person name="Szabo L.J."/>
            <person name="Martin F."/>
        </authorList>
    </citation>
    <scope>NUCLEOTIDE SEQUENCE [LARGE SCALE GENOMIC DNA]</scope>
    <source>
        <strain evidence="12">98AG31 / pathotype 3-4-7</strain>
    </source>
</reference>
<evidence type="ECO:0000256" key="10">
    <source>
        <dbReference type="SAM" id="Phobius"/>
    </source>
</evidence>
<dbReference type="RefSeq" id="XP_007410573.1">
    <property type="nucleotide sequence ID" value="XM_007410511.1"/>
</dbReference>
<evidence type="ECO:0000256" key="3">
    <source>
        <dbReference type="ARBA" id="ARBA00022475"/>
    </source>
</evidence>
<comment type="function">
    <text evidence="1">Fluoride channel required for the rapid expulsion of cytoplasmic fluoride.</text>
</comment>
<feature type="transmembrane region" description="Helical" evidence="10">
    <location>
        <begin position="121"/>
        <end position="142"/>
    </location>
</feature>
<keyword evidence="3" id="KW-1003">Cell membrane</keyword>
<dbReference type="AlphaFoldDB" id="F4RMR0"/>
<dbReference type="EMBL" id="GL883109">
    <property type="protein sequence ID" value="EGG06335.1"/>
    <property type="molecule type" value="Genomic_DNA"/>
</dbReference>
<evidence type="ECO:0000313" key="11">
    <source>
        <dbReference type="EMBL" id="EGG06335.1"/>
    </source>
</evidence>
<dbReference type="Pfam" id="PF02537">
    <property type="entry name" value="CRCB"/>
    <property type="match status" value="2"/>
</dbReference>
<dbReference type="PANTHER" id="PTHR28259">
    <property type="entry name" value="FLUORIDE EXPORT PROTEIN 1-RELATED"/>
    <property type="match status" value="1"/>
</dbReference>
<accession>F4RMR0</accession>
<evidence type="ECO:0000256" key="4">
    <source>
        <dbReference type="ARBA" id="ARBA00022692"/>
    </source>
</evidence>